<name>A0ABU4AM51_9HYPH</name>
<sequence>MAGNGSKPIILCVEDERHLRQDIIDELGIAGYEALAARDGREALAMLETSRPDLILCDITMPRLDGYGLLEAVRSSHPGLADVPFVFLTALDERDAVINGKRAGADDYLVKPIDFDLMLATIEARLRQVERLGQGAGRELDAMRQALTDARAGTAVGMRRVVDLLSFGVVLVSGSGVAFANRAAQAIHRAGDGLVIDRALRPASSNLAAEMKSFLAEACEAARLGRDHLSSLSVPRPSGQRDFLLTACALPDTGEAMNGDAQAVVFISDPERRPAVPDELLAKLFDLTPTEAQVARALAHGRRTDEIAQDLAVSPTTVAFHLRNLFGKTGTHRQADLIVLLLTGLASISGPEVEAASQPQT</sequence>
<accession>A0ABU4AM51</accession>
<keyword evidence="2" id="KW-0902">Two-component regulatory system</keyword>
<dbReference type="Pfam" id="PF00196">
    <property type="entry name" value="GerE"/>
    <property type="match status" value="1"/>
</dbReference>
<dbReference type="CDD" id="cd17574">
    <property type="entry name" value="REC_OmpR"/>
    <property type="match status" value="1"/>
</dbReference>
<dbReference type="InterPro" id="IPR036388">
    <property type="entry name" value="WH-like_DNA-bd_sf"/>
</dbReference>
<proteinExistence type="predicted"/>
<dbReference type="CDD" id="cd06170">
    <property type="entry name" value="LuxR_C_like"/>
    <property type="match status" value="1"/>
</dbReference>
<dbReference type="PROSITE" id="PS00622">
    <property type="entry name" value="HTH_LUXR_1"/>
    <property type="match status" value="1"/>
</dbReference>
<comment type="caution">
    <text evidence="9">The sequence shown here is derived from an EMBL/GenBank/DDBJ whole genome shotgun (WGS) entry which is preliminary data.</text>
</comment>
<dbReference type="InterPro" id="IPR016032">
    <property type="entry name" value="Sig_transdc_resp-reg_C-effctor"/>
</dbReference>
<evidence type="ECO:0000256" key="4">
    <source>
        <dbReference type="ARBA" id="ARBA00023125"/>
    </source>
</evidence>
<dbReference type="Gene3D" id="3.40.50.2300">
    <property type="match status" value="1"/>
</dbReference>
<dbReference type="Pfam" id="PF00072">
    <property type="entry name" value="Response_reg"/>
    <property type="match status" value="1"/>
</dbReference>
<dbReference type="InterPro" id="IPR011006">
    <property type="entry name" value="CheY-like_superfamily"/>
</dbReference>
<keyword evidence="1 6" id="KW-0597">Phosphoprotein</keyword>
<dbReference type="SUPFAM" id="SSF46894">
    <property type="entry name" value="C-terminal effector domain of the bipartite response regulators"/>
    <property type="match status" value="1"/>
</dbReference>
<dbReference type="InterPro" id="IPR001789">
    <property type="entry name" value="Sig_transdc_resp-reg_receiver"/>
</dbReference>
<dbReference type="PRINTS" id="PR00038">
    <property type="entry name" value="HTHLUXR"/>
</dbReference>
<dbReference type="EMBL" id="JAWLIP010000006">
    <property type="protein sequence ID" value="MDV6227326.1"/>
    <property type="molecule type" value="Genomic_DNA"/>
</dbReference>
<evidence type="ECO:0000256" key="3">
    <source>
        <dbReference type="ARBA" id="ARBA00023015"/>
    </source>
</evidence>
<evidence type="ECO:0000259" key="8">
    <source>
        <dbReference type="PROSITE" id="PS50110"/>
    </source>
</evidence>
<dbReference type="InterPro" id="IPR000792">
    <property type="entry name" value="Tscrpt_reg_LuxR_C"/>
</dbReference>
<dbReference type="InterPro" id="IPR039420">
    <property type="entry name" value="WalR-like"/>
</dbReference>
<protein>
    <submittedName>
        <fullName evidence="9">Response regulator</fullName>
    </submittedName>
</protein>
<dbReference type="RefSeq" id="WP_317561623.1">
    <property type="nucleotide sequence ID" value="NZ_JAWLIP010000006.1"/>
</dbReference>
<keyword evidence="4" id="KW-0238">DNA-binding</keyword>
<dbReference type="PROSITE" id="PS50043">
    <property type="entry name" value="HTH_LUXR_2"/>
    <property type="match status" value="1"/>
</dbReference>
<dbReference type="Proteomes" id="UP001185659">
    <property type="component" value="Unassembled WGS sequence"/>
</dbReference>
<feature type="modified residue" description="4-aspartylphosphate" evidence="6">
    <location>
        <position position="58"/>
    </location>
</feature>
<evidence type="ECO:0000313" key="10">
    <source>
        <dbReference type="Proteomes" id="UP001185659"/>
    </source>
</evidence>
<organism evidence="9 10">
    <name type="scientific">Nitratireductor aquimarinus</name>
    <dbReference type="NCBI Taxonomy" id="889300"/>
    <lineage>
        <taxon>Bacteria</taxon>
        <taxon>Pseudomonadati</taxon>
        <taxon>Pseudomonadota</taxon>
        <taxon>Alphaproteobacteria</taxon>
        <taxon>Hyphomicrobiales</taxon>
        <taxon>Phyllobacteriaceae</taxon>
        <taxon>Nitratireductor</taxon>
    </lineage>
</organism>
<gene>
    <name evidence="9" type="ORF">R2G56_13595</name>
</gene>
<evidence type="ECO:0000256" key="6">
    <source>
        <dbReference type="PROSITE-ProRule" id="PRU00169"/>
    </source>
</evidence>
<dbReference type="PANTHER" id="PTHR48111">
    <property type="entry name" value="REGULATOR OF RPOS"/>
    <property type="match status" value="1"/>
</dbReference>
<keyword evidence="10" id="KW-1185">Reference proteome</keyword>
<dbReference type="SUPFAM" id="SSF52172">
    <property type="entry name" value="CheY-like"/>
    <property type="match status" value="1"/>
</dbReference>
<evidence type="ECO:0000259" key="7">
    <source>
        <dbReference type="PROSITE" id="PS50043"/>
    </source>
</evidence>
<feature type="domain" description="Response regulatory" evidence="8">
    <location>
        <begin position="9"/>
        <end position="126"/>
    </location>
</feature>
<reference evidence="9 10" key="1">
    <citation type="submission" date="2023-10" db="EMBL/GenBank/DDBJ databases">
        <authorList>
            <person name="Venkata Ramana C."/>
            <person name="Sasikala C."/>
            <person name="Dhurka M."/>
        </authorList>
    </citation>
    <scope>NUCLEOTIDE SEQUENCE [LARGE SCALE GENOMIC DNA]</scope>
    <source>
        <strain evidence="9 10">KCTC 32151</strain>
    </source>
</reference>
<keyword evidence="3" id="KW-0805">Transcription regulation</keyword>
<evidence type="ECO:0000256" key="1">
    <source>
        <dbReference type="ARBA" id="ARBA00022553"/>
    </source>
</evidence>
<dbReference type="PANTHER" id="PTHR48111:SF1">
    <property type="entry name" value="TWO-COMPONENT RESPONSE REGULATOR ORR33"/>
    <property type="match status" value="1"/>
</dbReference>
<dbReference type="SMART" id="SM00421">
    <property type="entry name" value="HTH_LUXR"/>
    <property type="match status" value="1"/>
</dbReference>
<evidence type="ECO:0000256" key="2">
    <source>
        <dbReference type="ARBA" id="ARBA00023012"/>
    </source>
</evidence>
<evidence type="ECO:0000313" key="9">
    <source>
        <dbReference type="EMBL" id="MDV6227326.1"/>
    </source>
</evidence>
<keyword evidence="5" id="KW-0804">Transcription</keyword>
<dbReference type="SMART" id="SM00448">
    <property type="entry name" value="REC"/>
    <property type="match status" value="1"/>
</dbReference>
<dbReference type="Gene3D" id="1.10.10.10">
    <property type="entry name" value="Winged helix-like DNA-binding domain superfamily/Winged helix DNA-binding domain"/>
    <property type="match status" value="1"/>
</dbReference>
<dbReference type="PROSITE" id="PS50110">
    <property type="entry name" value="RESPONSE_REGULATORY"/>
    <property type="match status" value="1"/>
</dbReference>
<evidence type="ECO:0000256" key="5">
    <source>
        <dbReference type="ARBA" id="ARBA00023163"/>
    </source>
</evidence>
<feature type="domain" description="HTH luxR-type" evidence="7">
    <location>
        <begin position="280"/>
        <end position="345"/>
    </location>
</feature>